<accession>A0AAD8YXS6</accession>
<evidence type="ECO:0000256" key="4">
    <source>
        <dbReference type="PROSITE-ProRule" id="PRU00192"/>
    </source>
</evidence>
<keyword evidence="3" id="KW-0009">Actin-binding</keyword>
<feature type="region of interest" description="Disordered" evidence="5">
    <location>
        <begin position="6120"/>
        <end position="6148"/>
    </location>
</feature>
<keyword evidence="6" id="KW-0812">Transmembrane</keyword>
<dbReference type="PANTHER" id="PTHR11039">
    <property type="entry name" value="NEBULIN"/>
    <property type="match status" value="1"/>
</dbReference>
<dbReference type="InterPro" id="IPR036028">
    <property type="entry name" value="SH3-like_dom_sf"/>
</dbReference>
<dbReference type="EMBL" id="JAROKS010000022">
    <property type="protein sequence ID" value="KAK1789252.1"/>
    <property type="molecule type" value="Genomic_DNA"/>
</dbReference>
<protein>
    <recommendedName>
        <fullName evidence="11">Nebulin</fullName>
    </recommendedName>
</protein>
<dbReference type="GO" id="GO:0071691">
    <property type="term" value="P:cardiac muscle thin filament assembly"/>
    <property type="evidence" value="ECO:0007669"/>
    <property type="project" value="TreeGrafter"/>
</dbReference>
<dbReference type="CDD" id="cd11933">
    <property type="entry name" value="SH3_Nebulin_C"/>
    <property type="match status" value="1"/>
</dbReference>
<dbReference type="InterPro" id="IPR055297">
    <property type="entry name" value="NEBU/NEBL"/>
</dbReference>
<dbReference type="SUPFAM" id="SSF50044">
    <property type="entry name" value="SH3-domain"/>
    <property type="match status" value="1"/>
</dbReference>
<feature type="region of interest" description="Disordered" evidence="5">
    <location>
        <begin position="6181"/>
        <end position="6201"/>
    </location>
</feature>
<feature type="region of interest" description="Disordered" evidence="5">
    <location>
        <begin position="1"/>
        <end position="27"/>
    </location>
</feature>
<evidence type="ECO:0000313" key="9">
    <source>
        <dbReference type="EMBL" id="KAK1789252.1"/>
    </source>
</evidence>
<sequence>MASEEEYDDEYEEEAGHEDIPVRKGRRKATLDTSKFMTPYLAHSQKMLDQYSHNKYREEYEKSKGQPYNISSDTLEMIRIKKAQEQLSEVKYRMEGLKAKTASLYDGEAREVAHVKHVSELISKVLYRQKWDETKDRYLLPPDAPELVLAVKNAANYSKKLYTEAWEEDKTMFYPYSDSPELRRVAKAQEALSDIKYKKGHDQRKAKYTPLAEPPEMELAKKNFAIRSNIKYHEDYNKNVKGQWCETPYFDVAVGKMVMDNLSEKKYTAAYEDMKDQIYFMQTETPTYAVNKQAGDNASTTKYKKEYEQKKAVSDYNVLPATENPLLSQLRYAGTILSDVCLHKVYKDNYEKSRGSSINYCDTPKFQMDNVLKKFSDVHYKQKYDTEVKGRYIGSYEDVYMVHCKNVEELKSEKNYKADYDDMKIRCFFPQTMTPEYEATKKLEQCKDNKYRQHPDTVKFTQVMDSPVQVQAAINAKQLSDLNYKAKYEQDKFKCYLPPDYPFFIQSRVNAYNLSDTCYKFEWEKTKARKFEVKGDAIPILAARAHTNIASDVKYKKEYEKNKGHMVGALSIQDDPKIMHSVHVAKIQSESHDKTIHHVKYQFLQREYKKDYEKLKTKYHAPLDMMLVTLAKKAQAISSMIGYKSVINRYFLPPDSVALDLAKKANMIQSDNEYKSEYNNYTKGAPWMPFGSLDVEKAKKAGEILSEKKYRQPPDTVPFTSIDDHPVMLQAKVNQLIRSDLHYKKGLEAILQKYALPPDVPEFLQAKCNAYNISNKCYKLGWEDLISKGYDMKADAIPVRAAKAARHAASDVQYKKEYMKARGHHVGFRNLQDDPLLVHYMNVAKIQSDKNYKKDYHKAKLKYHSPVDMWSVAHAKQASAVQTYSGYKQPIHHYTLLPDAMNLELARNRSTIASDYNYKLDYESYVKGIGWVPLGSLDVEKAKTAAAALNEKKYRQHPDTIKFTSVTSTPVMEQAKVNALQLSDRLYKASGEKFMHTYHLPPDTPELLQARYNAANVSKTYYTYAHKQDLLKGHHVKEDAIPVVAAKSSRNIASDYKYKLQYQKARGHHVGFRSLQDDPLLVHYMNVAKIQSDRHYKKDYHKAKLKYHSPVDMWSVVQAKQASAVQTYTGYKQPLHHYTLLPDAMHINLTRNMMEIQSDNVYKSDYNNFYKGAGWVPIGSMDVQKAKTARAALDEKAYRTHPSTLKFTSLTDQINMVLAMKNSKQINPAAYKASGEKFMHTYNLPADSPQFLQAKYNAQTISQKHYKSQWLTDIAKGYDMKPDAISIVAAKQGRHIASNFQYKKDYMKARGHHVGFRSLQDDPLLVHYMNVAKIQSDRNYKKDYHKAKLKYHSPVDMWSVVQAKQASTIQTYTGYKQPLHHYTLLPDAMHIALARNMNTIASDVEYKNDYNSYVKGIGWVPIGSLAVETAKVGGRIQSETQYRTHPSKYSHHIPMDSMDLALAAANNQIMNKKAYTAAWDTDKLKVHVMPDSPEFLLAKANAINISQKFYKAGLEELNKKGYDLKPDAISIKAAKSSRDIASNYKYKLNYMKARGHHVGFRSLQDDPLLVHYMNVAKIQSDRNYKKDYHKAKLKYHSPVDMWSVVQAKQASTIQTYTGYKQPLHHYTLLPDAMHIALARNMNTIASDVEYKNDYNSYVKGIGWVPIGSLAVETAKVGGRIQSETQYRTHPSKYSHHIPMDSMDLALAAANNQIMNKKKYTEAWDNDKTSVHIMPDAMDVTLARQNRANYSMYKYKAGYRKQVGHHIGALSIRDDPLLMLALNSAKIASDALYKKDFNQSKTKFHLPVDMLAFELAKKNQIQVNDANYRTYLHHWTCLPDSNDVAHARQVYDLQSDAVYKADLKWLQGLGWVPIGSLDVEKVKKAGDALSERLYRQHPSNFKFTNTTEDIPFVLAKANNIVMNKKAYIQAWEDDKTKVHIMPDTMEVVLAKQNKVNYSEKQYKLANELAKKKGYDMRANAIPILAAKASRDIASDYKYKAGYRKQVGHHIGALSIKDDPLLMLALNSAKIASNALYKKDFNESKTKFNLPVDMLAFELAKKNQIQVNDANYRTYLHHWTCLPDSNDVVHARQVYDLQSDAVYKADLKWLQGLGWVPIGSLDVEKVKKAGDALSEHLYRQHPSNFKFTNTTEDMPFVLAKANNIIMNKKAYIQAWEDDKTKVHIMPDTMEVVLAKQNKVNYSEKQYKLANELAKKKGYDMRANAIPILAAKASRDIASDYKYKAGYRKQVGHHIGALSIKDDPLLMLALNSAKIASDALYKKDFNESKTKFHLPADMLAFELAKKNQIQVNDANYRTYLHHWTCLPDSNDVVHARQVYDLQSDAVYKADLKWLQGLGWVPIGSLDVEKVKKAGDALSERLYRQHPSNFKFTNTTEDMPFVLAKANNDVMNKRSYVQAWENDKTKIHIMPDAIEVLHAKQNKINYSEKLYKLANEEAKKKGYDMRADAMSIKAAKASRDIVSDYKYKAGYRKQVGHHIGALSIRDDPLLMLALNSARIASDALYKKDFNQSKTKFHLPVDMLAFELAKKNQIQVNDANYRTYLHNWTCLPDSNDVVHARQVYDLQSDVMYKADLKWLQGLGWVPIGSIDVEKVKKAGDALSERLYRQHPSNFKFTSTTQDIPLVLAKANNEIMNKKNYIGAWESDKTKIHIMPDTLEVVLAKQNKINYSLKQYKLANEEAKKKGYDMRADAISIKAAKASRDIISDYKYKTGYRKQVGHHIGALSVRDDPLIMLALNSAKIASDVLYKKDFNKSKTRFHLPVDMLSLELAKKCQIQVNDVNYRTYLHNWTCLPDSNDVVQARKVYDLRSDAVYKADMEWIRGMGWVPIGSIEVEKVKKAGEILSDRKYRQHPSNFKFTSKTDSVPMTLAKANAQVMNQRAYVEAWNQDKLNIHIMPDTPEIVLSRQNKINSSDKYYHQDYQENLKKGYFLPKDAVAVVAAKASREIVSDYKYKTGYRKQQGHHIGARCVQDDPLIMLAMNSAKIASDALYKKDFNKSKTKFHLPVDMLSLELAKKCQIQVNDVNYRTYLHNWTCLPDSNDVVQARKVYDLRSDTVYKADLQDLKGIGWVPIGSLDVVKARKAGEILSDRLYRQKPETFKYTQDMQSIPLVLAKTNADIMNKHQYISAWEADKTKIHINPDTPEILLSKANAITNSRKLYRQAVEDSFKKGYDLKADAVAIKAAKASRDIISDYKYKAGYRTQQGHHIGARCVQDDPLIILAMNSVKIASDVLYKKDFNKSKTRFHLPVDMLSLELAKKCQIQVNDVNYRTYLHNWTCLPDSNDVVQARKVYDLRSDAVYKADMEWIRGMGWVPIGSIEVEKVKKAGEILSDRKYRQHPSNFKFTSKTDSVPMTLAKANAQVMNQRAYVEAWNQDKLNIHIMPDTPEIVLSRQNKINSSDKYYHQDYQENLKKGYFLPKDAVAVVAAKASREIVSDYKYKTGYRKQQGHHIGARCVQDDPLIMLAMNSAKIASDALYKKDFNKSKTKFHLPVDMLSLELAKKCQIQVNDVNYRTYLHNWTCLPDSNDVVQARKVYDLRSDAVYKADMEWLRGCGWMPHGSVEVLKVQNAQKILNDRLYRQHPSKVPFTSAVDLPVIVLAKQNADILSDRKYRQAWDQDKTSIHMQPDTPLIELSRANAITFSNKMYTKDWDSEKARAYQIKEDAVAVLKAKASREIASDYKYKTGYRKHLGHHIGARCVQDDPLIMLAMNSAKIASDVLYKKNFNQSKTKFHLPVDLLAIELAKKCQIQVNDANYRTYLHNWTCLPDSNDVVQAKKAYDLRSDAVYKADLEWLKGCGWSPHESIDVAKVKNAQKILTDRGYRVKLDEQSYTVPGDRVDLVCAKKAAQVLDEASYRQAWHNDKVKYTMLDTLLLAKAREVAKHIHPKLYTKDWEKTKATSYLMPADAVPIKQSVSTTNLQSKYKYLEAYRRQLGHHIGARCVQDDPLIILAMNSAKIASDALYKKDFNKSKTKFNLPVDMLSLELAKKCQIQVNDVNYRTYLHNWTCLPDSNDVVQARKAYDLRSDNVYKADMEWIRGCGWMAADSVDHVKVRKAQQVLNDRLYKKDAKENFSRFTNVVDRPEVVLAKVNAYNLSDIQFKLKYKESFNLEKGHYIGSDDTPQLAHSREVAKITSEKLYRLGWDESKATGYQLDHEYLPLTVAKRTKDVVSDRKYHDAHEKAKGHYMANTLVDFPEVIHAGNMEKMKNLRDYQKDYHVTKTKLHIPADMISHVVAKRCQDILSDVLYRTHLHQWTCHPDQDDVIHARRANEILSDVFYKEDLTWMKGIGCYAWDTPEILRAKKSYELQSDIKYKEEGKKGFSNFSIVTDTPVYVTAVLGHTWASELNYREAYHKEKHMYTPVLDNIDYIRCCNLKQLYSTKAYSAVWDRIKAKSYSVPHDSHELVHAKQQKVTLSKVKYKEDYEKFKALYTLPKCLEDDPATARCIKAGKLNLDRLYRENWEKTKAKIHVPHDMLEVVAARTTQKMISNVDYRKYLHEWICLPDLRVNVHARKVNEQLSDVFYKDDINYLKGIGCYVWDTPEILRCKQAMKLQSENLYRAKGLQHFKDYSVVMDTPIYAACKKSAKNLSELNYRSDYEANIKGKNTAPAVTVDTERVRLANFVQSNYIYKEANKKSMPTGYSLPYDTPLALQAKANSVITSNVKYKEAYELMKAKNYQLDPNGVNFVNVRKTNQIINQRLYREQYEKEKDKVHSVYDTPEIKQVKATQEAISDVCYKEKYYSSRGTLLPMPITPELLHYAHVNQINSELKYKEDLHWLRGLGCFVFDSPEMVRIRDINKFRSSYNIDARKNFANFSVVLDTPEYKRISELKTHISNLVYKADGNVQKTKCTSTADAIDFKRAKWAQTLTNKWLYTDLASKERAFYTPELNTPIIRHARSMKVVYSEKKYKEQYEKMKHRYTPVHDTPLLVRAKKAYFNSSDLRYKETFEQAKGHYHTVKDALDIVCAKRVRDDISEVKYREKYIDSLGTWKSIPDRPEFFHSKTVRDQASDVKYKEDLDWMKGIGCYVWDTPDMVHAGQNKILYSEVKSVPVLACPGLSWHVLACPGLSWHVLACPGLSWHVLACPGMSWHVLACPGLSWHVLACPGLSWHVLACPGLSWHVLACPGMSWPVMACPHKSTRHYKASYEKNRGNFKYTCDTPYFAAIRSASALTNDRYYRAAYEKSKDKYSVVVDDPKNLLAKEVSKWSQVRYRRRAKELLKSGCKELLRPDILNAMYNSSMWSKWKYREQYERVKSKYTAVLDTPEHQVHKRRKQISDIIYKMEYNKNKARGYTLGLDTPLNLHMKKVKDIISTLKYKELYEKNKAQINMAPDAYEIRAAKEAYKNISHLDYKKKYEATKNKWIWTADRPDFVHAAKVNFQQSDVEYKYDKEMLKGCVMPVTDDKYTLLAKKNTELASDVKYKQKYKETKGQCLAVLDTPQILHAKSVSSLVSESKYKQAGKEHLHSGSFTTMAQTRDTAHSREVGKITSNKLYKEKFEKERGKSVYNLMTTPPEVQHAMEVAKNQSNINYKQEAKAKLYYTPVADRPDIRKATQAAKLISEIGYRDKARQEASRGGSLVSRPDITLATEVSKLTSQVEDKPSLHGAASYDTLLMRHIKKMSALTSDLKYKEKFDKEMKGKKPQYDLKESKIYQTLKDASTLASEVKYKGDLKKIHKPVTDMAESLAMQHNLCTSKLASSYQYRKKFEESKGHYHMIPDTPEQLHLKEASDLQSHVKYKEKYEKERGKAMLDFETPTYVSAKEAQHMQSQKEYRRDLEEGVKGKGLTVLEETPELLRAKNATQILNEREYKKALEQEIKGKGMLALATDTPDFMRARNATEILSQAKYKQNAEHDRGSYTTVIDTPDIIHAQQIRNIVSQKKYKEEAEKTMSHYVPVLDTPEMQRVRENQKNFSTIQYKEGLGGGTAIADTPEMERVKRNQEAISTVLYKDTSVRGTPVVFTPEMERVKRNQENISSVLYSDSFRKQVQGKAAFVLDTPEMRRVKETQRIISGVRYHEDFEKSKGSFIPTTTDLVTERVKRNMQDFSDISYRGIQRRVVEMERRRTIEHDQETITDLRVWRTNPGSVFDYDPAEDNIQSRSLHMLSVQAQRRSKEHSRSTSALSGVGDEKSEASGNVEHHMSLYSNGFPTSSIGYQHAKTVELQQRSSSVATQQTTVSSVPSHPSTTGKTVRAMYDYTAADSDEVSFKDGDVIVNVQSIDEGWMYGTVQRTGKTGMLPANYVEAGHKLHVCSDSPGAVFCDFVFVQTGQDKTLSPGITDKMETILWKHINNKVVEYENGNIEWYRFKEKALFNEHTGALTLLRVDRTYEGSFEYEIQVNGQLRQSKYDIRVIDAVSKPKVTCQLNKEDPKAVTLQCSMNPPVRATFEWTGPDGFTYYGDNITITKNGTLDSIYFCHVKNEVSQNFTHLSLKDCFSGAVFCDFVFVQTGQDKTLSPGITDKMETILWKHINNKVVEYENGNIEWYRFKEKALFNEHTGALTLLRVDRTYEGSFEYEIQVNGQLRQSKYDIRVIDAVSKPNTTCQLNNTDPEAVTLQCFLDPPVRATFEWTGPNGFTHNGDNVNIPKNGTLDSIYFCYARNEVSEKFTQLSLKNCFSDNHSPPITAIVFGTLIPIILGIIGFFGYRHWKKEEPGHRNACPVLCVVPSLLHQMPKRLSCVPELPVTAIALLFGPTYCQLTAVLCLRRYGA</sequence>
<dbReference type="InterPro" id="IPR007110">
    <property type="entry name" value="Ig-like_dom"/>
</dbReference>
<dbReference type="SMART" id="SM00326">
    <property type="entry name" value="SH3"/>
    <property type="match status" value="1"/>
</dbReference>
<evidence type="ECO:0000256" key="1">
    <source>
        <dbReference type="ARBA" id="ARBA00022443"/>
    </source>
</evidence>
<evidence type="ECO:0008006" key="11">
    <source>
        <dbReference type="Google" id="ProtNLM"/>
    </source>
</evidence>
<dbReference type="InterPro" id="IPR001452">
    <property type="entry name" value="SH3_domain"/>
</dbReference>
<feature type="domain" description="SH3" evidence="7">
    <location>
        <begin position="6200"/>
        <end position="6261"/>
    </location>
</feature>
<dbReference type="SMART" id="SM00227">
    <property type="entry name" value="NEBU"/>
    <property type="match status" value="165"/>
</dbReference>
<feature type="compositionally biased region" description="Acidic residues" evidence="5">
    <location>
        <begin position="1"/>
        <end position="16"/>
    </location>
</feature>
<feature type="domain" description="Ig-like" evidence="8">
    <location>
        <begin position="6372"/>
        <end position="6440"/>
    </location>
</feature>
<dbReference type="PROSITE" id="PS50835">
    <property type="entry name" value="IG_LIKE"/>
    <property type="match status" value="1"/>
</dbReference>
<dbReference type="InterPro" id="IPR013998">
    <property type="entry name" value="Nebulin-like"/>
</dbReference>
<evidence type="ECO:0000256" key="3">
    <source>
        <dbReference type="ARBA" id="ARBA00023203"/>
    </source>
</evidence>
<gene>
    <name evidence="9" type="ORF">P4O66_014869</name>
</gene>
<dbReference type="GO" id="GO:0051015">
    <property type="term" value="F:actin filament binding"/>
    <property type="evidence" value="ECO:0007669"/>
    <property type="project" value="InterPro"/>
</dbReference>
<dbReference type="GO" id="GO:0030018">
    <property type="term" value="C:Z disc"/>
    <property type="evidence" value="ECO:0007669"/>
    <property type="project" value="InterPro"/>
</dbReference>
<dbReference type="PRINTS" id="PR00452">
    <property type="entry name" value="SH3DOMAIN"/>
</dbReference>
<evidence type="ECO:0000256" key="6">
    <source>
        <dbReference type="SAM" id="Phobius"/>
    </source>
</evidence>
<dbReference type="InterPro" id="IPR000900">
    <property type="entry name" value="Nebulin_repeat"/>
</dbReference>
<dbReference type="Gene3D" id="2.30.30.40">
    <property type="entry name" value="SH3 Domains"/>
    <property type="match status" value="1"/>
</dbReference>
<comment type="caution">
    <text evidence="9">The sequence shown here is derived from an EMBL/GenBank/DDBJ whole genome shotgun (WGS) entry which is preliminary data.</text>
</comment>
<evidence type="ECO:0000259" key="8">
    <source>
        <dbReference type="PROSITE" id="PS50835"/>
    </source>
</evidence>
<dbReference type="PANTHER" id="PTHR11039:SF39">
    <property type="entry name" value="NEBULIN-RELATED-ANCHORING PROTEIN"/>
    <property type="match status" value="1"/>
</dbReference>
<proteinExistence type="predicted"/>
<dbReference type="FunFam" id="2.30.30.40:FF:000007">
    <property type="entry name" value="nebulin isoform X1"/>
    <property type="match status" value="1"/>
</dbReference>
<keyword evidence="1 4" id="KW-0728">SH3 domain</keyword>
<feature type="transmembrane region" description="Helical" evidence="6">
    <location>
        <begin position="6636"/>
        <end position="6657"/>
    </location>
</feature>
<dbReference type="PROSITE" id="PS51216">
    <property type="entry name" value="NEBULIN"/>
    <property type="match status" value="107"/>
</dbReference>
<evidence type="ECO:0000256" key="2">
    <source>
        <dbReference type="ARBA" id="ARBA00022737"/>
    </source>
</evidence>
<evidence type="ECO:0000313" key="10">
    <source>
        <dbReference type="Proteomes" id="UP001239994"/>
    </source>
</evidence>
<dbReference type="InterPro" id="IPR035629">
    <property type="entry name" value="Nebulin_SH3"/>
</dbReference>
<dbReference type="InterPro" id="IPR013783">
    <property type="entry name" value="Ig-like_fold"/>
</dbReference>
<reference evidence="9" key="1">
    <citation type="submission" date="2023-03" db="EMBL/GenBank/DDBJ databases">
        <title>Electrophorus voltai genome.</title>
        <authorList>
            <person name="Bian C."/>
        </authorList>
    </citation>
    <scope>NUCLEOTIDE SEQUENCE</scope>
    <source>
        <strain evidence="9">CB-2022</strain>
        <tissue evidence="9">Muscle</tissue>
    </source>
</reference>
<dbReference type="PRINTS" id="PR00510">
    <property type="entry name" value="NEBULIN"/>
</dbReference>
<keyword evidence="6" id="KW-0472">Membrane</keyword>
<dbReference type="Gene3D" id="2.60.40.10">
    <property type="entry name" value="Immunoglobulins"/>
    <property type="match status" value="2"/>
</dbReference>
<dbReference type="Pfam" id="PF00880">
    <property type="entry name" value="Nebulin"/>
    <property type="match status" value="65"/>
</dbReference>
<name>A0AAD8YXS6_9TELE</name>
<dbReference type="Proteomes" id="UP001239994">
    <property type="component" value="Unassembled WGS sequence"/>
</dbReference>
<evidence type="ECO:0000259" key="7">
    <source>
        <dbReference type="PROSITE" id="PS50002"/>
    </source>
</evidence>
<keyword evidence="2" id="KW-0677">Repeat</keyword>
<keyword evidence="10" id="KW-1185">Reference proteome</keyword>
<keyword evidence="6" id="KW-1133">Transmembrane helix</keyword>
<dbReference type="PROSITE" id="PS50002">
    <property type="entry name" value="SH3"/>
    <property type="match status" value="1"/>
</dbReference>
<evidence type="ECO:0000256" key="5">
    <source>
        <dbReference type="SAM" id="MobiDB-lite"/>
    </source>
</evidence>
<organism evidence="9 10">
    <name type="scientific">Electrophorus voltai</name>
    <dbReference type="NCBI Taxonomy" id="2609070"/>
    <lineage>
        <taxon>Eukaryota</taxon>
        <taxon>Metazoa</taxon>
        <taxon>Chordata</taxon>
        <taxon>Craniata</taxon>
        <taxon>Vertebrata</taxon>
        <taxon>Euteleostomi</taxon>
        <taxon>Actinopterygii</taxon>
        <taxon>Neopterygii</taxon>
        <taxon>Teleostei</taxon>
        <taxon>Ostariophysi</taxon>
        <taxon>Gymnotiformes</taxon>
        <taxon>Gymnotoidei</taxon>
        <taxon>Gymnotidae</taxon>
        <taxon>Electrophorus</taxon>
    </lineage>
</organism>
<dbReference type="Pfam" id="PF14604">
    <property type="entry name" value="SH3_9"/>
    <property type="match status" value="1"/>
</dbReference>